<dbReference type="OrthoDB" id="4002254at2759"/>
<dbReference type="VEuPathDB" id="FungiDB:QG37_07356"/>
<proteinExistence type="predicted"/>
<evidence type="ECO:0000313" key="4">
    <source>
        <dbReference type="Proteomes" id="UP000230249"/>
    </source>
</evidence>
<feature type="region of interest" description="Disordered" evidence="1">
    <location>
        <begin position="1"/>
        <end position="20"/>
    </location>
</feature>
<evidence type="ECO:0000313" key="2">
    <source>
        <dbReference type="EMBL" id="KAK8439077.1"/>
    </source>
</evidence>
<evidence type="ECO:0000256" key="1">
    <source>
        <dbReference type="SAM" id="MobiDB-lite"/>
    </source>
</evidence>
<reference evidence="3" key="2">
    <citation type="submission" date="2017-11" db="EMBL/GenBank/DDBJ databases">
        <title>Candida auris genome assembly and annotation.</title>
        <authorList>
            <person name="Munoz J.F."/>
            <person name="Gade L.G."/>
            <person name="Chow N.A."/>
            <person name="Litvintseva A.P."/>
            <person name="Loparev V.N."/>
            <person name="Cuomo C.A."/>
        </authorList>
    </citation>
    <scope>NUCLEOTIDE SEQUENCE</scope>
    <source>
        <strain evidence="3">B8441</strain>
    </source>
</reference>
<gene>
    <name evidence="3" type="ORF">B9J08_004667</name>
    <name evidence="2" type="ORF">B9J08_04626</name>
</gene>
<dbReference type="EMBL" id="PEKT02000009">
    <property type="protein sequence ID" value="PIS49642.1"/>
    <property type="molecule type" value="Genomic_DNA"/>
</dbReference>
<evidence type="ECO:0000313" key="3">
    <source>
        <dbReference type="EMBL" id="PIS49642.1"/>
    </source>
</evidence>
<sequence>MSISIPEEPANPGPFKIQHGYDDIQVHTEKYSDEPTPLSGKQGKVREFLNTQTDKEHQKKYAKEGAKRGFNMLFQFLCH</sequence>
<dbReference type="VEuPathDB" id="FungiDB:CJI97_004785"/>
<protein>
    <submittedName>
        <fullName evidence="3">Uncharacterized protein</fullName>
    </submittedName>
</protein>
<reference evidence="2 4" key="3">
    <citation type="journal article" date="2018" name="Nat. Commun.">
        <title>Genomic insights into multidrug-resistance, mating and virulence in Candida auris and related emerging species.</title>
        <authorList>
            <person name="Munoz J.F."/>
            <person name="Gade L."/>
            <person name="Chow N.A."/>
            <person name="Loparev V.N."/>
            <person name="Juieng P."/>
            <person name="Berkow E.L."/>
            <person name="Farrer R.A."/>
            <person name="Litvintseva A.P."/>
            <person name="Cuomo C.A."/>
        </authorList>
    </citation>
    <scope>GENOME REANNOTATION</scope>
    <source>
        <strain evidence="2 4">B8441</strain>
    </source>
</reference>
<reference evidence="3 4" key="1">
    <citation type="journal article" date="2017" name="Clin. Infect. Dis.">
        <title>Simultaneous emergence of multidrug-resistant Candida auris on 3 continents confirmed by whole-genome sequencing and epidemiological analyses.</title>
        <authorList>
            <person name="Lockhart S.R."/>
            <person name="Etienne K.A."/>
            <person name="Vallabhaneni S."/>
            <person name="Farooqi J."/>
            <person name="Chowdhary A."/>
            <person name="Govender N.P."/>
            <person name="Colombo A.L."/>
            <person name="Calvo B."/>
            <person name="Cuomo C.A."/>
            <person name="Desjardins C.A."/>
            <person name="Berkow E.L."/>
            <person name="Castanheira M."/>
            <person name="Magobo R.E."/>
            <person name="Jabeen K."/>
            <person name="Asghar R.J."/>
            <person name="Meis J.F."/>
            <person name="Jackson B."/>
            <person name="Chiller T."/>
            <person name="Litvintseva A.P."/>
        </authorList>
    </citation>
    <scope>NUCLEOTIDE SEQUENCE [LARGE SCALE GENOMIC DNA]</scope>
    <source>
        <strain evidence="3 4">B8441</strain>
    </source>
</reference>
<dbReference type="VEuPathDB" id="FungiDB:CJJ09_004680"/>
<dbReference type="VEuPathDB" id="FungiDB:CJI96_0004483"/>
<dbReference type="Proteomes" id="UP000230249">
    <property type="component" value="Unassembled WGS sequence"/>
</dbReference>
<dbReference type="AlphaFoldDB" id="A0A2H0ZH30"/>
<dbReference type="EMBL" id="PEKT03000005">
    <property type="protein sequence ID" value="KAK8439077.1"/>
    <property type="molecule type" value="Genomic_DNA"/>
</dbReference>
<accession>A0A2H0ZH30</accession>
<organism evidence="3">
    <name type="scientific">Candidozyma auris</name>
    <name type="common">Yeast</name>
    <name type="synonym">Candida auris</name>
    <dbReference type="NCBI Taxonomy" id="498019"/>
    <lineage>
        <taxon>Eukaryota</taxon>
        <taxon>Fungi</taxon>
        <taxon>Dikarya</taxon>
        <taxon>Ascomycota</taxon>
        <taxon>Saccharomycotina</taxon>
        <taxon>Pichiomycetes</taxon>
        <taxon>Metschnikowiaceae</taxon>
        <taxon>Candidozyma</taxon>
    </lineage>
</organism>
<keyword evidence="4" id="KW-1185">Reference proteome</keyword>
<dbReference type="VEuPathDB" id="FungiDB:CJJ07_001456"/>
<dbReference type="VEuPathDB" id="FungiDB:B9J08_004667"/>
<reference evidence="2" key="4">
    <citation type="submission" date="2024-03" db="EMBL/GenBank/DDBJ databases">
        <title>Improved genome assembly of Candida auris strain B8441 and annotation of B11205.</title>
        <authorList>
            <person name="Cauldron N.C."/>
            <person name="Shea T."/>
            <person name="Cuomo C.A."/>
        </authorList>
    </citation>
    <scope>NUCLEOTIDE SEQUENCE</scope>
    <source>
        <strain evidence="2">B8441</strain>
    </source>
</reference>
<dbReference type="OMA" id="HTEKYSD"/>
<name>A0A2H0ZH30_CANAR</name>
<comment type="caution">
    <text evidence="3">The sequence shown here is derived from an EMBL/GenBank/DDBJ whole genome shotgun (WGS) entry which is preliminary data.</text>
</comment>